<dbReference type="OrthoDB" id="9815805at2"/>
<evidence type="ECO:0000313" key="4">
    <source>
        <dbReference type="Proteomes" id="UP000005178"/>
    </source>
</evidence>
<evidence type="ECO:0000256" key="1">
    <source>
        <dbReference type="ARBA" id="ARBA00023125"/>
    </source>
</evidence>
<dbReference type="STRING" id="445971.ANASTE_00688"/>
<dbReference type="AlphaFoldDB" id="B1C7I6"/>
<dbReference type="PROSITE" id="PS50943">
    <property type="entry name" value="HTH_CROC1"/>
    <property type="match status" value="1"/>
</dbReference>
<dbReference type="Proteomes" id="UP000005178">
    <property type="component" value="Unassembled WGS sequence"/>
</dbReference>
<dbReference type="PANTHER" id="PTHR46558">
    <property type="entry name" value="TRACRIPTIONAL REGULATORY PROTEIN-RELATED-RELATED"/>
    <property type="match status" value="1"/>
</dbReference>
<dbReference type="EMBL" id="ABIL02000005">
    <property type="protein sequence ID" value="EDS72973.1"/>
    <property type="molecule type" value="Genomic_DNA"/>
</dbReference>
<proteinExistence type="predicted"/>
<evidence type="ECO:0000259" key="2">
    <source>
        <dbReference type="PROSITE" id="PS50943"/>
    </source>
</evidence>
<dbReference type="InterPro" id="IPR010982">
    <property type="entry name" value="Lambda_DNA-bd_dom_sf"/>
</dbReference>
<dbReference type="PANTHER" id="PTHR46558:SF11">
    <property type="entry name" value="HTH-TYPE TRANSCRIPTIONAL REGULATOR XRE"/>
    <property type="match status" value="1"/>
</dbReference>
<comment type="caution">
    <text evidence="3">The sequence shown here is derived from an EMBL/GenBank/DDBJ whole genome shotgun (WGS) entry which is preliminary data.</text>
</comment>
<dbReference type="InterPro" id="IPR001387">
    <property type="entry name" value="Cro/C1-type_HTH"/>
</dbReference>
<dbReference type="CDD" id="cd00093">
    <property type="entry name" value="HTH_XRE"/>
    <property type="match status" value="1"/>
</dbReference>
<dbReference type="HOGENOM" id="CLU_066192_4_2_9"/>
<organism evidence="3 4">
    <name type="scientific">Anaerofustis stercorihominis DSM 17244</name>
    <dbReference type="NCBI Taxonomy" id="445971"/>
    <lineage>
        <taxon>Bacteria</taxon>
        <taxon>Bacillati</taxon>
        <taxon>Bacillota</taxon>
        <taxon>Clostridia</taxon>
        <taxon>Eubacteriales</taxon>
        <taxon>Eubacteriaceae</taxon>
        <taxon>Anaerofustis</taxon>
    </lineage>
</organism>
<dbReference type="Gene3D" id="1.10.260.40">
    <property type="entry name" value="lambda repressor-like DNA-binding domains"/>
    <property type="match status" value="1"/>
</dbReference>
<dbReference type="SMART" id="SM00530">
    <property type="entry name" value="HTH_XRE"/>
    <property type="match status" value="1"/>
</dbReference>
<dbReference type="GeneID" id="97999597"/>
<reference evidence="3" key="1">
    <citation type="submission" date="2008-01" db="EMBL/GenBank/DDBJ databases">
        <authorList>
            <person name="Fulton L."/>
            <person name="Clifton S."/>
            <person name="Fulton B."/>
            <person name="Xu J."/>
            <person name="Minx P."/>
            <person name="Pepin K.H."/>
            <person name="Johnson M."/>
            <person name="Thiruvilangam P."/>
            <person name="Bhonagiri V."/>
            <person name="Nash W.E."/>
            <person name="Mardis E.R."/>
            <person name="Wilson R.K."/>
        </authorList>
    </citation>
    <scope>NUCLEOTIDE SEQUENCE [LARGE SCALE GENOMIC DNA]</scope>
    <source>
        <strain evidence="3">DSM 17244</strain>
    </source>
</reference>
<dbReference type="Pfam" id="PF01381">
    <property type="entry name" value="HTH_3"/>
    <property type="match status" value="1"/>
</dbReference>
<keyword evidence="4" id="KW-1185">Reference proteome</keyword>
<accession>B1C7I6</accession>
<keyword evidence="1 3" id="KW-0238">DNA-binding</keyword>
<dbReference type="eggNOG" id="COG1476">
    <property type="taxonomic scope" value="Bacteria"/>
</dbReference>
<evidence type="ECO:0000313" key="3">
    <source>
        <dbReference type="EMBL" id="EDS72973.1"/>
    </source>
</evidence>
<gene>
    <name evidence="3" type="ORF">ANASTE_00688</name>
</gene>
<sequence length="123" mass="14484">MSIFSDNLKKFRKLKNFKQKEIAEMLEIDTSTYSNYENGKREPNILTIKKIAKILNVSGDDLLGIKSKEKNKHFLNNREMSHISKYRKLNEPRQNRVDKITDMELEEQEEETLKSSSSKFLKG</sequence>
<feature type="domain" description="HTH cro/C1-type" evidence="2">
    <location>
        <begin position="8"/>
        <end position="62"/>
    </location>
</feature>
<name>B1C7I6_9FIRM</name>
<dbReference type="GO" id="GO:0003677">
    <property type="term" value="F:DNA binding"/>
    <property type="evidence" value="ECO:0007669"/>
    <property type="project" value="UniProtKB-KW"/>
</dbReference>
<protein>
    <submittedName>
        <fullName evidence="3">DNA-binding helix-turn-helix protein</fullName>
    </submittedName>
</protein>
<dbReference type="SUPFAM" id="SSF47413">
    <property type="entry name" value="lambda repressor-like DNA-binding domains"/>
    <property type="match status" value="1"/>
</dbReference>
<dbReference type="RefSeq" id="WP_007049137.1">
    <property type="nucleotide sequence ID" value="NZ_DS560015.1"/>
</dbReference>
<reference evidence="3" key="2">
    <citation type="submission" date="2013-08" db="EMBL/GenBank/DDBJ databases">
        <title>Draft genome sequence of Anaerofustis stercorihominis (DSM 17244).</title>
        <authorList>
            <person name="Sudarsanam P."/>
            <person name="Ley R."/>
            <person name="Guruge J."/>
            <person name="Turnbaugh P.J."/>
            <person name="Mahowald M."/>
            <person name="Liep D."/>
            <person name="Gordon J."/>
        </authorList>
    </citation>
    <scope>NUCLEOTIDE SEQUENCE</scope>
    <source>
        <strain evidence="3">DSM 17244</strain>
    </source>
</reference>